<dbReference type="InterPro" id="IPR003779">
    <property type="entry name" value="CMD-like"/>
</dbReference>
<dbReference type="GO" id="GO:0051920">
    <property type="term" value="F:peroxiredoxin activity"/>
    <property type="evidence" value="ECO:0007669"/>
    <property type="project" value="InterPro"/>
</dbReference>
<dbReference type="EMBL" id="WTYV01000001">
    <property type="protein sequence ID" value="MXO70417.1"/>
    <property type="molecule type" value="Genomic_DNA"/>
</dbReference>
<name>A0A844YWG7_9SPHN</name>
<evidence type="ECO:0000259" key="1">
    <source>
        <dbReference type="Pfam" id="PF02627"/>
    </source>
</evidence>
<keyword evidence="3" id="KW-1185">Reference proteome</keyword>
<evidence type="ECO:0000313" key="3">
    <source>
        <dbReference type="Proteomes" id="UP000466966"/>
    </source>
</evidence>
<dbReference type="PANTHER" id="PTHR33570">
    <property type="entry name" value="4-CARBOXYMUCONOLACTONE DECARBOXYLASE FAMILY PROTEIN"/>
    <property type="match status" value="1"/>
</dbReference>
<evidence type="ECO:0000313" key="2">
    <source>
        <dbReference type="EMBL" id="MXO70417.1"/>
    </source>
</evidence>
<organism evidence="2 3">
    <name type="scientific">Alteraurantiacibacter buctensis</name>
    <dbReference type="NCBI Taxonomy" id="1503981"/>
    <lineage>
        <taxon>Bacteria</taxon>
        <taxon>Pseudomonadati</taxon>
        <taxon>Pseudomonadota</taxon>
        <taxon>Alphaproteobacteria</taxon>
        <taxon>Sphingomonadales</taxon>
        <taxon>Erythrobacteraceae</taxon>
        <taxon>Alteraurantiacibacter</taxon>
    </lineage>
</organism>
<dbReference type="SUPFAM" id="SSF69118">
    <property type="entry name" value="AhpD-like"/>
    <property type="match status" value="1"/>
</dbReference>
<proteinExistence type="predicted"/>
<dbReference type="Proteomes" id="UP000466966">
    <property type="component" value="Unassembled WGS sequence"/>
</dbReference>
<dbReference type="AlphaFoldDB" id="A0A844YWG7"/>
<sequence>MTGAEMFDRGMAIRRKVLGDAYVDKALSKSGPFNEPLQELVTTYCWGWNWGREGLPLRDRSLINLAMIAILNRSHELKIHIRGALNNGLSREEIREVLLQVGIYGGIPAAVDSFRLANEAFAEIDAEAAAADPGFAENGE</sequence>
<gene>
    <name evidence="2" type="ORF">GRI99_02075</name>
</gene>
<reference evidence="2 3" key="1">
    <citation type="submission" date="2019-12" db="EMBL/GenBank/DDBJ databases">
        <title>Genomic-based taxomic classification of the family Erythrobacteraceae.</title>
        <authorList>
            <person name="Xu L."/>
        </authorList>
    </citation>
    <scope>NUCLEOTIDE SEQUENCE [LARGE SCALE GENOMIC DNA]</scope>
    <source>
        <strain evidence="2 3">M0322</strain>
    </source>
</reference>
<dbReference type="InterPro" id="IPR052512">
    <property type="entry name" value="4CMD/NDH-1_regulator"/>
</dbReference>
<feature type="domain" description="Carboxymuconolactone decarboxylase-like" evidence="1">
    <location>
        <begin position="37"/>
        <end position="119"/>
    </location>
</feature>
<dbReference type="PANTHER" id="PTHR33570:SF2">
    <property type="entry name" value="CARBOXYMUCONOLACTONE DECARBOXYLASE-LIKE DOMAIN-CONTAINING PROTEIN"/>
    <property type="match status" value="1"/>
</dbReference>
<dbReference type="InterPro" id="IPR029032">
    <property type="entry name" value="AhpD-like"/>
</dbReference>
<accession>A0A844YWG7</accession>
<protein>
    <submittedName>
        <fullName evidence="2">4-carboxymuconolactone decarboxylase</fullName>
    </submittedName>
</protein>
<dbReference type="OrthoDB" id="9801400at2"/>
<dbReference type="Gene3D" id="1.20.1290.10">
    <property type="entry name" value="AhpD-like"/>
    <property type="match status" value="1"/>
</dbReference>
<dbReference type="Pfam" id="PF02627">
    <property type="entry name" value="CMD"/>
    <property type="match status" value="1"/>
</dbReference>
<comment type="caution">
    <text evidence="2">The sequence shown here is derived from an EMBL/GenBank/DDBJ whole genome shotgun (WGS) entry which is preliminary data.</text>
</comment>